<gene>
    <name evidence="1" type="ORF">OB144RH_00250</name>
</gene>
<dbReference type="PANTHER" id="PTHR42976:SF1">
    <property type="entry name" value="GH18 DOMAIN-CONTAINING PROTEIN-RELATED"/>
    <property type="match status" value="1"/>
</dbReference>
<reference evidence="1 2" key="1">
    <citation type="submission" date="2024-02" db="EMBL/GenBank/DDBJ databases">
        <authorList>
            <person name="Nijsse B."/>
            <person name="Sprong H."/>
        </authorList>
    </citation>
    <scope>NUCLEOTIDE SEQUENCE [LARGE SCALE GENOMIC DNA]</scope>
    <source>
        <strain evidence="1">OB144</strain>
    </source>
</reference>
<dbReference type="Proteomes" id="UP001642485">
    <property type="component" value="Chromosome"/>
</dbReference>
<dbReference type="SUPFAM" id="SSF51445">
    <property type="entry name" value="(Trans)glycosidases"/>
    <property type="match status" value="1"/>
</dbReference>
<evidence type="ECO:0000313" key="1">
    <source>
        <dbReference type="EMBL" id="CAK9119493.1"/>
    </source>
</evidence>
<evidence type="ECO:0000313" key="2">
    <source>
        <dbReference type="Proteomes" id="UP001642485"/>
    </source>
</evidence>
<sequence>MAKDYVGNTSVPTTYHASTDAPLAGPARWQTGTQIKGSPFVDATSWPTPPIDQWSNDSGVKGYFLGFVTAALASKSIGHTSKNTTEVKACWGGSLNIYDGNNGESYNGDVTVSDYYKSYINNIRAKGGDVILSFGGVSNEPIEGPITDIKKIVDIYLKTINNYKLTAIDFDFEGGFLAHNEALNRHISAITEVIKAKPELKISYTLPVDSTPGLMGFNGNGGIFLKKLHDAGITPSLINGMSMEFGQGSSTKLFECARLSLEGADNPNPDGSQRGAIKQIKEIWTNLSIEQIYKMTGLCTMCAKHLNGKVNTVKNQREINEYFVGPKGLGNVNGWDASIDKYPEKGGGGYALYDYSKVVTAYAPVYEVLGSCRSSSLKLKL</sequence>
<dbReference type="EMBL" id="OZ018776">
    <property type="protein sequence ID" value="CAK9119493.1"/>
    <property type="molecule type" value="Genomic_DNA"/>
</dbReference>
<protein>
    <recommendedName>
        <fullName evidence="3">Chitinase</fullName>
    </recommendedName>
</protein>
<keyword evidence="2" id="KW-1185">Reference proteome</keyword>
<dbReference type="InterPro" id="IPR017853">
    <property type="entry name" value="GH"/>
</dbReference>
<name>A0ABM9N9S0_RICHE</name>
<dbReference type="PANTHER" id="PTHR42976">
    <property type="entry name" value="BIFUNCTIONAL CHITINASE/LYSOZYME-RELATED"/>
    <property type="match status" value="1"/>
</dbReference>
<dbReference type="RefSeq" id="WP_010421852.1">
    <property type="nucleotide sequence ID" value="NZ_OY974080.1"/>
</dbReference>
<proteinExistence type="predicted"/>
<dbReference type="Gene3D" id="3.20.20.80">
    <property type="entry name" value="Glycosidases"/>
    <property type="match status" value="1"/>
</dbReference>
<dbReference type="InterPro" id="IPR052750">
    <property type="entry name" value="GH18_Chitinase"/>
</dbReference>
<accession>A0ABM9N9S0</accession>
<organism evidence="1 2">
    <name type="scientific">Rickettsia helvetica</name>
    <dbReference type="NCBI Taxonomy" id="35789"/>
    <lineage>
        <taxon>Bacteria</taxon>
        <taxon>Pseudomonadati</taxon>
        <taxon>Pseudomonadota</taxon>
        <taxon>Alphaproteobacteria</taxon>
        <taxon>Rickettsiales</taxon>
        <taxon>Rickettsiaceae</taxon>
        <taxon>Rickettsieae</taxon>
        <taxon>Rickettsia</taxon>
        <taxon>spotted fever group</taxon>
    </lineage>
</organism>
<evidence type="ECO:0008006" key="3">
    <source>
        <dbReference type="Google" id="ProtNLM"/>
    </source>
</evidence>